<protein>
    <recommendedName>
        <fullName evidence="14">Disease resistance protein RPM1</fullName>
    </recommendedName>
</protein>
<dbReference type="Gene3D" id="3.40.50.300">
    <property type="entry name" value="P-loop containing nucleotide triphosphate hydrolases"/>
    <property type="match status" value="2"/>
</dbReference>
<feature type="domain" description="NB-ARC" evidence="8">
    <location>
        <begin position="419"/>
        <end position="539"/>
    </location>
</feature>
<dbReference type="GO" id="GO:0043531">
    <property type="term" value="F:ADP binding"/>
    <property type="evidence" value="ECO:0007669"/>
    <property type="project" value="InterPro"/>
</dbReference>
<feature type="region of interest" description="Disordered" evidence="7">
    <location>
        <begin position="900"/>
        <end position="951"/>
    </location>
</feature>
<dbReference type="SUPFAM" id="SSF52058">
    <property type="entry name" value="L domain-like"/>
    <property type="match status" value="1"/>
</dbReference>
<evidence type="ECO:0000313" key="13">
    <source>
        <dbReference type="Proteomes" id="UP001341281"/>
    </source>
</evidence>
<evidence type="ECO:0000259" key="9">
    <source>
        <dbReference type="Pfam" id="PF18052"/>
    </source>
</evidence>
<dbReference type="Pfam" id="PF23598">
    <property type="entry name" value="LRR_14"/>
    <property type="match status" value="2"/>
</dbReference>
<feature type="domain" description="Disease resistance N-terminal" evidence="9">
    <location>
        <begin position="13"/>
        <end position="85"/>
    </location>
</feature>
<evidence type="ECO:0008006" key="14">
    <source>
        <dbReference type="Google" id="ProtNLM"/>
    </source>
</evidence>
<gene>
    <name evidence="12" type="ORF">U9M48_001793</name>
</gene>
<dbReference type="InterPro" id="IPR038005">
    <property type="entry name" value="RX-like_CC"/>
</dbReference>
<keyword evidence="2" id="KW-0433">Leucine-rich repeat</keyword>
<keyword evidence="4" id="KW-0547">Nucleotide-binding</keyword>
<dbReference type="InterPro" id="IPR044974">
    <property type="entry name" value="Disease_R_plants"/>
</dbReference>
<evidence type="ECO:0000256" key="2">
    <source>
        <dbReference type="ARBA" id="ARBA00022614"/>
    </source>
</evidence>
<dbReference type="SUPFAM" id="SSF52540">
    <property type="entry name" value="P-loop containing nucleoside triphosphate hydrolases"/>
    <property type="match status" value="2"/>
</dbReference>
<dbReference type="CDD" id="cd14798">
    <property type="entry name" value="RX-CC_like"/>
    <property type="match status" value="1"/>
</dbReference>
<evidence type="ECO:0000259" key="10">
    <source>
        <dbReference type="Pfam" id="PF23559"/>
    </source>
</evidence>
<dbReference type="InterPro" id="IPR027417">
    <property type="entry name" value="P-loop_NTPase"/>
</dbReference>
<feature type="domain" description="Disease resistance R13L4/SHOC-2-like LRR" evidence="11">
    <location>
        <begin position="788"/>
        <end position="893"/>
    </location>
</feature>
<name>A0AAQ3SFG7_PASNO</name>
<sequence>MADLVLGLATSAVEGTLTAAKSAIEEEDKLKKSMQRDLVLIKDEFEMMRSFLIVAKEHAASDEMVKTLVRQVRNMALDVEDCIESAVLIDVNKIRRWWWCFLIPSCMPAGAPVATLNDAVAAAQLLKSRVEAMGQRNERYMHIGDSGASKQAENKKTHQQAVADAAAAGILMEARNAKKRQGSPRDLVGLINKKKDVRPLQVISVWGAAGDLGVASIIKKTCDDPEICRKFSCRAWVKLPQLFNPHEFIRSLMAQFYTNNLPQQGSSGAVDLLKQMDEMMAMEATQLTEEFLKQVTDHTCLIFLEDVPTTVVWEAVKLCLPDKKNGSCIVVHTQELEVASLVVGQSQGVLELEQFSDDHSVCAFFNEKKTSSLTDLIELINKENDVNAPHCGGNLEICQKFKYRACVKLRHPFSHLEFIESLLDQILTNYCPQHGSAQDFLKLKGLKMVSEEARIKEFVKQVMESERYLVFLEDVSSTDDWDTVKKYLPDVNNGSCIVVHTHQREVASFCAGQSNRLLEWDLFLAEHSVRVFIKEGGDEDLAIKTNNAKEWLKKNRLIGRGADIDWLSGNYPEASGCPNSLWHSEPSPADNLYAKSVLHKCGGLPKVIVPVAKFIATNGQPNLDYFMQLLETDEAFGSLRDLFSWVHSYFQSCPDELKPCIFYLSIFPANHRIRRTRLVRRWIAEGYSTDTRESSAEEKGSKFFEELCRRNMVQVPGSTSVSYMTKSSACQFNGFFREYIMSQSMEENLAFALEGHCSANSQRSGRHLTIGSTWDRDMSVYRSIDLSQLRSLTVSGKWESSFISDDKMRLVRVLDLEDATSVTDDDLKLIVKLLHHLKFLSLRRCKEITHLPDSFGSLRQLQTLDIRHTSIVKLPRSFTKLQKLQHISGGTTATMDDYSSIVESPPPPLPEATAAAASSSSSMTTPSRLLPSPSRLWPLRGQRLPTGSPNGGIELPRGIGKMMALQNISVIDISIASRRRPAAVLEELKGLTQLRKFGVSGVNSENCKELCSAISGHPHLEYLSVWLDKNQGGCLDAISPPPEKLESLKIHGDVGKLPAWISQLINLTKLKLRLTMITQDDVDLLKDLPSLSTLCLGFSEVQHGHLRFRGDGMWCFRRLLILEIVCNNKLKYVVFESLVMPWLEVLNIHCSNVSSLKFSGLQELRDLREVQLRGTYDDKVWEKLKSNLEEHRREIVLKPDRPSGC</sequence>
<dbReference type="Pfam" id="PF23559">
    <property type="entry name" value="WHD_DRP"/>
    <property type="match status" value="1"/>
</dbReference>
<dbReference type="Pfam" id="PF00931">
    <property type="entry name" value="NB-ARC"/>
    <property type="match status" value="2"/>
</dbReference>
<evidence type="ECO:0000259" key="8">
    <source>
        <dbReference type="Pfam" id="PF00931"/>
    </source>
</evidence>
<dbReference type="Pfam" id="PF18052">
    <property type="entry name" value="Rx_N"/>
    <property type="match status" value="1"/>
</dbReference>
<feature type="domain" description="Disease resistance protein winged helix" evidence="10">
    <location>
        <begin position="666"/>
        <end position="720"/>
    </location>
</feature>
<evidence type="ECO:0000256" key="4">
    <source>
        <dbReference type="ARBA" id="ARBA00022741"/>
    </source>
</evidence>
<accession>A0AAQ3SFG7</accession>
<dbReference type="PANTHER" id="PTHR23155:SF1135">
    <property type="entry name" value="OS08G0246300 PROTEIN"/>
    <property type="match status" value="1"/>
</dbReference>
<keyword evidence="3" id="KW-0677">Repeat</keyword>
<dbReference type="InterPro" id="IPR055414">
    <property type="entry name" value="LRR_R13L4/SHOC2-like"/>
</dbReference>
<dbReference type="Gene3D" id="3.80.10.10">
    <property type="entry name" value="Ribonuclease Inhibitor"/>
    <property type="match status" value="1"/>
</dbReference>
<feature type="domain" description="Disease resistance R13L4/SHOC-2-like LRR" evidence="11">
    <location>
        <begin position="952"/>
        <end position="1203"/>
    </location>
</feature>
<proteinExistence type="inferred from homology"/>
<evidence type="ECO:0000259" key="11">
    <source>
        <dbReference type="Pfam" id="PF23598"/>
    </source>
</evidence>
<dbReference type="InterPro" id="IPR058922">
    <property type="entry name" value="WHD_DRP"/>
</dbReference>
<keyword evidence="13" id="KW-1185">Reference proteome</keyword>
<dbReference type="GO" id="GO:0098542">
    <property type="term" value="P:defense response to other organism"/>
    <property type="evidence" value="ECO:0007669"/>
    <property type="project" value="TreeGrafter"/>
</dbReference>
<dbReference type="Gene3D" id="1.20.5.4130">
    <property type="match status" value="1"/>
</dbReference>
<keyword evidence="6" id="KW-0175">Coiled coil</keyword>
<organism evidence="12 13">
    <name type="scientific">Paspalum notatum var. saurae</name>
    <dbReference type="NCBI Taxonomy" id="547442"/>
    <lineage>
        <taxon>Eukaryota</taxon>
        <taxon>Viridiplantae</taxon>
        <taxon>Streptophyta</taxon>
        <taxon>Embryophyta</taxon>
        <taxon>Tracheophyta</taxon>
        <taxon>Spermatophyta</taxon>
        <taxon>Magnoliopsida</taxon>
        <taxon>Liliopsida</taxon>
        <taxon>Poales</taxon>
        <taxon>Poaceae</taxon>
        <taxon>PACMAD clade</taxon>
        <taxon>Panicoideae</taxon>
        <taxon>Andropogonodae</taxon>
        <taxon>Paspaleae</taxon>
        <taxon>Paspalinae</taxon>
        <taxon>Paspalum</taxon>
    </lineage>
</organism>
<dbReference type="Gene3D" id="1.10.10.10">
    <property type="entry name" value="Winged helix-like DNA-binding domain superfamily/Winged helix DNA-binding domain"/>
    <property type="match status" value="1"/>
</dbReference>
<dbReference type="PANTHER" id="PTHR23155">
    <property type="entry name" value="DISEASE RESISTANCE PROTEIN RP"/>
    <property type="match status" value="1"/>
</dbReference>
<dbReference type="InterPro" id="IPR002182">
    <property type="entry name" value="NB-ARC"/>
</dbReference>
<dbReference type="EMBL" id="CP144745">
    <property type="protein sequence ID" value="WVZ50551.1"/>
    <property type="molecule type" value="Genomic_DNA"/>
</dbReference>
<comment type="similarity">
    <text evidence="1">Belongs to the disease resistance NB-LRR family.</text>
</comment>
<evidence type="ECO:0000256" key="5">
    <source>
        <dbReference type="ARBA" id="ARBA00022821"/>
    </source>
</evidence>
<feature type="compositionally biased region" description="Low complexity" evidence="7">
    <location>
        <begin position="911"/>
        <end position="940"/>
    </location>
</feature>
<dbReference type="AlphaFoldDB" id="A0AAQ3SFG7"/>
<keyword evidence="5" id="KW-0611">Plant defense</keyword>
<reference evidence="12 13" key="1">
    <citation type="submission" date="2024-02" db="EMBL/GenBank/DDBJ databases">
        <title>High-quality chromosome-scale genome assembly of Pensacola bahiagrass (Paspalum notatum Flugge var. saurae).</title>
        <authorList>
            <person name="Vega J.M."/>
            <person name="Podio M."/>
            <person name="Orjuela J."/>
            <person name="Siena L.A."/>
            <person name="Pessino S.C."/>
            <person name="Combes M.C."/>
            <person name="Mariac C."/>
            <person name="Albertini E."/>
            <person name="Pupilli F."/>
            <person name="Ortiz J.P.A."/>
            <person name="Leblanc O."/>
        </authorList>
    </citation>
    <scope>NUCLEOTIDE SEQUENCE [LARGE SCALE GENOMIC DNA]</scope>
    <source>
        <strain evidence="12">R1</strain>
        <tissue evidence="12">Leaf</tissue>
    </source>
</reference>
<dbReference type="InterPro" id="IPR032675">
    <property type="entry name" value="LRR_dom_sf"/>
</dbReference>
<feature type="domain" description="NB-ARC" evidence="8">
    <location>
        <begin position="199"/>
        <end position="362"/>
    </location>
</feature>
<evidence type="ECO:0000256" key="7">
    <source>
        <dbReference type="SAM" id="MobiDB-lite"/>
    </source>
</evidence>
<evidence type="ECO:0000256" key="1">
    <source>
        <dbReference type="ARBA" id="ARBA00008894"/>
    </source>
</evidence>
<evidence type="ECO:0000256" key="6">
    <source>
        <dbReference type="ARBA" id="ARBA00023054"/>
    </source>
</evidence>
<evidence type="ECO:0000313" key="12">
    <source>
        <dbReference type="EMBL" id="WVZ50551.1"/>
    </source>
</evidence>
<dbReference type="InterPro" id="IPR036388">
    <property type="entry name" value="WH-like_DNA-bd_sf"/>
</dbReference>
<dbReference type="Proteomes" id="UP001341281">
    <property type="component" value="Chromosome 01"/>
</dbReference>
<evidence type="ECO:0000256" key="3">
    <source>
        <dbReference type="ARBA" id="ARBA00022737"/>
    </source>
</evidence>
<dbReference type="InterPro" id="IPR041118">
    <property type="entry name" value="Rx_N"/>
</dbReference>